<protein>
    <submittedName>
        <fullName evidence="1">Uncharacterized protein</fullName>
    </submittedName>
</protein>
<dbReference type="EMBL" id="JAUEPT010000023">
    <property type="protein sequence ID" value="KAK0443318.1"/>
    <property type="molecule type" value="Genomic_DNA"/>
</dbReference>
<gene>
    <name evidence="1" type="ORF">EV421DRAFT_1735912</name>
</gene>
<dbReference type="Gene3D" id="3.40.50.720">
    <property type="entry name" value="NAD(P)-binding Rossmann-like Domain"/>
    <property type="match status" value="1"/>
</dbReference>
<evidence type="ECO:0000313" key="2">
    <source>
        <dbReference type="Proteomes" id="UP001175226"/>
    </source>
</evidence>
<name>A0AA39JIL0_9AGAR</name>
<proteinExistence type="predicted"/>
<dbReference type="AlphaFoldDB" id="A0AA39JIL0"/>
<dbReference type="Proteomes" id="UP001175226">
    <property type="component" value="Unassembled WGS sequence"/>
</dbReference>
<sequence length="118" mass="13340">MNHRYLDSKLLNDSFTRFLQLRVPFSPAITVNSVNPGFCFSDLRTGVPADEAEVMQKEEEELCFTTEEGSQQLVYGAVGSLDDEEKLRGKYIQMFEVVEEPDFVMSEDVGRSCKTKSG</sequence>
<evidence type="ECO:0000313" key="1">
    <source>
        <dbReference type="EMBL" id="KAK0443318.1"/>
    </source>
</evidence>
<organism evidence="1 2">
    <name type="scientific">Armillaria borealis</name>
    <dbReference type="NCBI Taxonomy" id="47425"/>
    <lineage>
        <taxon>Eukaryota</taxon>
        <taxon>Fungi</taxon>
        <taxon>Dikarya</taxon>
        <taxon>Basidiomycota</taxon>
        <taxon>Agaricomycotina</taxon>
        <taxon>Agaricomycetes</taxon>
        <taxon>Agaricomycetidae</taxon>
        <taxon>Agaricales</taxon>
        <taxon>Marasmiineae</taxon>
        <taxon>Physalacriaceae</taxon>
        <taxon>Armillaria</taxon>
    </lineage>
</organism>
<accession>A0AA39JIL0</accession>
<keyword evidence="2" id="KW-1185">Reference proteome</keyword>
<comment type="caution">
    <text evidence="1">The sequence shown here is derived from an EMBL/GenBank/DDBJ whole genome shotgun (WGS) entry which is preliminary data.</text>
</comment>
<reference evidence="1" key="1">
    <citation type="submission" date="2023-06" db="EMBL/GenBank/DDBJ databases">
        <authorList>
            <consortium name="Lawrence Berkeley National Laboratory"/>
            <person name="Ahrendt S."/>
            <person name="Sahu N."/>
            <person name="Indic B."/>
            <person name="Wong-Bajracharya J."/>
            <person name="Merenyi Z."/>
            <person name="Ke H.-M."/>
            <person name="Monk M."/>
            <person name="Kocsube S."/>
            <person name="Drula E."/>
            <person name="Lipzen A."/>
            <person name="Balint B."/>
            <person name="Henrissat B."/>
            <person name="Andreopoulos B."/>
            <person name="Martin F.M."/>
            <person name="Harder C.B."/>
            <person name="Rigling D."/>
            <person name="Ford K.L."/>
            <person name="Foster G.D."/>
            <person name="Pangilinan J."/>
            <person name="Papanicolaou A."/>
            <person name="Barry K."/>
            <person name="LaButti K."/>
            <person name="Viragh M."/>
            <person name="Koriabine M."/>
            <person name="Yan M."/>
            <person name="Riley R."/>
            <person name="Champramary S."/>
            <person name="Plett K.L."/>
            <person name="Tsai I.J."/>
            <person name="Slot J."/>
            <person name="Sipos G."/>
            <person name="Plett J."/>
            <person name="Nagy L.G."/>
            <person name="Grigoriev I.V."/>
        </authorList>
    </citation>
    <scope>NUCLEOTIDE SEQUENCE</scope>
    <source>
        <strain evidence="1">FPL87.14</strain>
    </source>
</reference>